<organism evidence="1 2">
    <name type="scientific">Phlebia brevispora</name>
    <dbReference type="NCBI Taxonomy" id="194682"/>
    <lineage>
        <taxon>Eukaryota</taxon>
        <taxon>Fungi</taxon>
        <taxon>Dikarya</taxon>
        <taxon>Basidiomycota</taxon>
        <taxon>Agaricomycotina</taxon>
        <taxon>Agaricomycetes</taxon>
        <taxon>Polyporales</taxon>
        <taxon>Meruliaceae</taxon>
        <taxon>Phlebia</taxon>
    </lineage>
</organism>
<comment type="caution">
    <text evidence="1">The sequence shown here is derived from an EMBL/GenBank/DDBJ whole genome shotgun (WGS) entry which is preliminary data.</text>
</comment>
<name>A0ACC1SYE1_9APHY</name>
<evidence type="ECO:0000313" key="2">
    <source>
        <dbReference type="Proteomes" id="UP001148662"/>
    </source>
</evidence>
<keyword evidence="2" id="KW-1185">Reference proteome</keyword>
<reference evidence="1" key="1">
    <citation type="submission" date="2022-07" db="EMBL/GenBank/DDBJ databases">
        <title>Genome Sequence of Phlebia brevispora.</title>
        <authorList>
            <person name="Buettner E."/>
        </authorList>
    </citation>
    <scope>NUCLEOTIDE SEQUENCE</scope>
    <source>
        <strain evidence="1">MPL23</strain>
    </source>
</reference>
<evidence type="ECO:0000313" key="1">
    <source>
        <dbReference type="EMBL" id="KAJ3548818.1"/>
    </source>
</evidence>
<protein>
    <submittedName>
        <fullName evidence="1">Uncharacterized protein</fullName>
    </submittedName>
</protein>
<gene>
    <name evidence="1" type="ORF">NM688_g5248</name>
</gene>
<accession>A0ACC1SYE1</accession>
<dbReference type="EMBL" id="JANHOG010000950">
    <property type="protein sequence ID" value="KAJ3548818.1"/>
    <property type="molecule type" value="Genomic_DNA"/>
</dbReference>
<dbReference type="Proteomes" id="UP001148662">
    <property type="component" value="Unassembled WGS sequence"/>
</dbReference>
<sequence length="542" mass="59276">MATAWRELVRDKRARQVESIPKEWLIDCPAEAVLDVTKIPKQCGLFTAKELEITGTTDAALLLSKLASGEWSSVEVTTAFYKRAIVAHQLVNCLTEIFVERALARAAELDAHLKSTGKVVGPLHGLPISLKDQLPLKGLETTMGYVSWIGKFAERNAVVVDILYDLGAVPFVRTNVPQTLMWAETYNNVFGRTLNPHNRSLTSGGSSGGEGALVGMRGSPLGIGSDIGGSIRIPSVFNGLYGLRPSYGRVPYAHAVNSMEGQDSILSVLGPLSSSLSGVKIFMKSIAENRPWLRDPLARRKKWDDEEYALVEHGGGKNLCFGIIWNDGQVVPHPPVIRALEMTKAALIAAGHKGAADDYRAVTSSTGEPIINSMEIVDEENGVVKNTFLPPMPASAYHLWQFQKERRDLRQEYLEYWNSTVEQTGTGRPVDAIIAPCAPYTAVPHGKNNNAAYTAVWNALDYPACVFPVTRVDPVLDAPRPRHDFIDDTDKAIHELYKPETFVNAPVGLQLVGRCQEEEAVIAMTEVVDAALKEAKAKIAKL</sequence>
<proteinExistence type="predicted"/>